<gene>
    <name evidence="6" type="ORF">HGB41_07120</name>
</gene>
<evidence type="ECO:0000259" key="5">
    <source>
        <dbReference type="PROSITE" id="PS50111"/>
    </source>
</evidence>
<feature type="transmembrane region" description="Helical" evidence="4">
    <location>
        <begin position="12"/>
        <end position="32"/>
    </location>
</feature>
<dbReference type="InterPro" id="IPR047347">
    <property type="entry name" value="YvaQ-like_sensor"/>
</dbReference>
<feature type="transmembrane region" description="Helical" evidence="4">
    <location>
        <begin position="193"/>
        <end position="216"/>
    </location>
</feature>
<dbReference type="AlphaFoldDB" id="A0A7Y2JXD5"/>
<keyword evidence="3" id="KW-0807">Transducer</keyword>
<dbReference type="InterPro" id="IPR051310">
    <property type="entry name" value="MCP_chemotaxis"/>
</dbReference>
<dbReference type="GO" id="GO:0005886">
    <property type="term" value="C:plasma membrane"/>
    <property type="evidence" value="ECO:0007669"/>
    <property type="project" value="TreeGrafter"/>
</dbReference>
<dbReference type="PROSITE" id="PS50111">
    <property type="entry name" value="CHEMOTAXIS_TRANSDUC_2"/>
    <property type="match status" value="1"/>
</dbReference>
<comment type="similarity">
    <text evidence="2">Belongs to the methyl-accepting chemotaxis (MCP) protein family.</text>
</comment>
<dbReference type="Pfam" id="PF00015">
    <property type="entry name" value="MCPsignal"/>
    <property type="match status" value="1"/>
</dbReference>
<dbReference type="SUPFAM" id="SSF58104">
    <property type="entry name" value="Methyl-accepting chemotaxis protein (MCP) signaling domain"/>
    <property type="match status" value="1"/>
</dbReference>
<proteinExistence type="inferred from homology"/>
<comment type="caution">
    <text evidence="6">The sequence shown here is derived from an EMBL/GenBank/DDBJ whole genome shotgun (WGS) entry which is preliminary data.</text>
</comment>
<organism evidence="6 7">
    <name type="scientific">Telluria aromaticivorans</name>
    <dbReference type="NCBI Taxonomy" id="2725995"/>
    <lineage>
        <taxon>Bacteria</taxon>
        <taxon>Pseudomonadati</taxon>
        <taxon>Pseudomonadota</taxon>
        <taxon>Betaproteobacteria</taxon>
        <taxon>Burkholderiales</taxon>
        <taxon>Oxalobacteraceae</taxon>
        <taxon>Telluria group</taxon>
        <taxon>Telluria</taxon>
    </lineage>
</organism>
<dbReference type="PANTHER" id="PTHR43531">
    <property type="entry name" value="PROTEIN ICFG"/>
    <property type="match status" value="1"/>
</dbReference>
<keyword evidence="7" id="KW-1185">Reference proteome</keyword>
<dbReference type="Gene3D" id="1.10.287.950">
    <property type="entry name" value="Methyl-accepting chemotaxis protein"/>
    <property type="match status" value="1"/>
</dbReference>
<dbReference type="GO" id="GO:0004888">
    <property type="term" value="F:transmembrane signaling receptor activity"/>
    <property type="evidence" value="ECO:0007669"/>
    <property type="project" value="TreeGrafter"/>
</dbReference>
<feature type="domain" description="Methyl-accepting transducer" evidence="5">
    <location>
        <begin position="237"/>
        <end position="395"/>
    </location>
</feature>
<dbReference type="Proteomes" id="UP000533905">
    <property type="component" value="Unassembled WGS sequence"/>
</dbReference>
<sequence length="428" mass="45135">MTNKPLTIGARLALGYGAFFLLMIVLSVLAAGRVVEIDRALNHINDVTSVKQRYAVNLRASVRDRAIALRDVVLAPNAAHTAAPIGLIKTLDDNYARSASPMDALFHELPDILPAEKDALAAIKEQERRTRPLIDRVVALHAAGQVAEATALLSQQAAPAFVDWLASINGFIELQEKLNNEHAAGARRLASGFSAWMVLLCLCALVTGAFAAWYIARGLRRQFVREALATRRTDAPVSQVIETMAALSASSSKIVDIIGVADGLAFQANILALNAAVEAARAGGQGKVSQTVATEVRQLAQRSAAAARDIRELVGSSAEHVEAGARLVDEAGSRMDDIAAAMRRLIELMGETGHAAAGEGMHAGQVGGAIGHMNEAVCHNAVLVQQATAAATALEAEADRLAQSVGELRVDKAQQPEPRPALVGLSDC</sequence>
<protein>
    <recommendedName>
        <fullName evidence="5">Methyl-accepting transducer domain-containing protein</fullName>
    </recommendedName>
</protein>
<dbReference type="CDD" id="cd19411">
    <property type="entry name" value="MCP2201-like_sensor"/>
    <property type="match status" value="1"/>
</dbReference>
<dbReference type="EMBL" id="JABAIV010000002">
    <property type="protein sequence ID" value="NNG22772.1"/>
    <property type="molecule type" value="Genomic_DNA"/>
</dbReference>
<dbReference type="GO" id="GO:0006935">
    <property type="term" value="P:chemotaxis"/>
    <property type="evidence" value="ECO:0007669"/>
    <property type="project" value="TreeGrafter"/>
</dbReference>
<evidence type="ECO:0000256" key="2">
    <source>
        <dbReference type="ARBA" id="ARBA00029447"/>
    </source>
</evidence>
<dbReference type="PANTHER" id="PTHR43531:SF14">
    <property type="entry name" value="METHYL-ACCEPTING CHEMOTAXIS PROTEIN I-RELATED"/>
    <property type="match status" value="1"/>
</dbReference>
<keyword evidence="1" id="KW-0488">Methylation</keyword>
<evidence type="ECO:0000256" key="4">
    <source>
        <dbReference type="SAM" id="Phobius"/>
    </source>
</evidence>
<accession>A0A7Y2JXD5</accession>
<evidence type="ECO:0000313" key="7">
    <source>
        <dbReference type="Proteomes" id="UP000533905"/>
    </source>
</evidence>
<evidence type="ECO:0000313" key="6">
    <source>
        <dbReference type="EMBL" id="NNG22772.1"/>
    </source>
</evidence>
<dbReference type="SMART" id="SM00283">
    <property type="entry name" value="MA"/>
    <property type="match status" value="1"/>
</dbReference>
<evidence type="ECO:0000256" key="3">
    <source>
        <dbReference type="PROSITE-ProRule" id="PRU00284"/>
    </source>
</evidence>
<dbReference type="InterPro" id="IPR004089">
    <property type="entry name" value="MCPsignal_dom"/>
</dbReference>
<dbReference type="GO" id="GO:0007165">
    <property type="term" value="P:signal transduction"/>
    <property type="evidence" value="ECO:0007669"/>
    <property type="project" value="UniProtKB-KW"/>
</dbReference>
<keyword evidence="4" id="KW-0812">Transmembrane</keyword>
<dbReference type="RefSeq" id="WP_171082616.1">
    <property type="nucleotide sequence ID" value="NZ_JABAIV010000002.1"/>
</dbReference>
<dbReference type="Pfam" id="PF12729">
    <property type="entry name" value="4HB_MCP_1"/>
    <property type="match status" value="1"/>
</dbReference>
<name>A0A7Y2JXD5_9BURK</name>
<dbReference type="InterPro" id="IPR024478">
    <property type="entry name" value="HlyB_4HB_MCP"/>
</dbReference>
<reference evidence="6 7" key="1">
    <citation type="submission" date="2020-04" db="EMBL/GenBank/DDBJ databases">
        <title>Massilia sp. nov., a cold adapted bacteria isolated from Arctic soil.</title>
        <authorList>
            <person name="Son J."/>
            <person name="Ka J.-O."/>
        </authorList>
    </citation>
    <scope>NUCLEOTIDE SEQUENCE [LARGE SCALE GENOMIC DNA]</scope>
    <source>
        <strain evidence="6 7">ML15P13</strain>
    </source>
</reference>
<evidence type="ECO:0000256" key="1">
    <source>
        <dbReference type="ARBA" id="ARBA00022481"/>
    </source>
</evidence>
<keyword evidence="4" id="KW-1133">Transmembrane helix</keyword>
<keyword evidence="4" id="KW-0472">Membrane</keyword>